<organism evidence="2 3">
    <name type="scientific">Nitrosococcus oceani C-27</name>
    <dbReference type="NCBI Taxonomy" id="314279"/>
    <lineage>
        <taxon>Bacteria</taxon>
        <taxon>Pseudomonadati</taxon>
        <taxon>Pseudomonadota</taxon>
        <taxon>Gammaproteobacteria</taxon>
        <taxon>Chromatiales</taxon>
        <taxon>Chromatiaceae</taxon>
        <taxon>Nitrosococcus</taxon>
    </lineage>
</organism>
<dbReference type="HOGENOM" id="CLU_1911077_0_0_6"/>
<evidence type="ECO:0000313" key="3">
    <source>
        <dbReference type="Proteomes" id="UP000028839"/>
    </source>
</evidence>
<feature type="non-terminal residue" evidence="2">
    <location>
        <position position="133"/>
    </location>
</feature>
<dbReference type="AlphaFoldDB" id="A0A0E2ZIA5"/>
<accession>A0A0E2ZIA5</accession>
<proteinExistence type="predicted"/>
<protein>
    <submittedName>
        <fullName evidence="2">Uncharacterized protein</fullName>
    </submittedName>
</protein>
<feature type="transmembrane region" description="Helical" evidence="1">
    <location>
        <begin position="53"/>
        <end position="70"/>
    </location>
</feature>
<feature type="non-terminal residue" evidence="2">
    <location>
        <position position="1"/>
    </location>
</feature>
<feature type="transmembrane region" description="Helical" evidence="1">
    <location>
        <begin position="12"/>
        <end position="33"/>
    </location>
</feature>
<evidence type="ECO:0000313" key="2">
    <source>
        <dbReference type="EMBL" id="KFI18007.1"/>
    </source>
</evidence>
<keyword evidence="1" id="KW-1133">Transmembrane helix</keyword>
<dbReference type="Proteomes" id="UP000028839">
    <property type="component" value="Unassembled WGS sequence"/>
</dbReference>
<sequence>ENVEKQSVEKLSGVVHGWLTMQIVILAVFILVAAMGSNPLSSSGDNAPSQPPYALLFFSPVVSIGFMKMVQKMNYSNIPELEVKKILKFALPPVLIGIILVATGLFSNMHANAYILGISLVIASIWPSITFKK</sequence>
<dbReference type="EMBL" id="JPGN01000129">
    <property type="protein sequence ID" value="KFI18007.1"/>
    <property type="molecule type" value="Genomic_DNA"/>
</dbReference>
<keyword evidence="1" id="KW-0472">Membrane</keyword>
<comment type="caution">
    <text evidence="2">The sequence shown here is derived from an EMBL/GenBank/DDBJ whole genome shotgun (WGS) entry which is preliminary data.</text>
</comment>
<name>A0A0E2ZIA5_9GAMM</name>
<evidence type="ECO:0000256" key="1">
    <source>
        <dbReference type="SAM" id="Phobius"/>
    </source>
</evidence>
<reference evidence="2 3" key="1">
    <citation type="submission" date="2014-07" db="EMBL/GenBank/DDBJ databases">
        <title>Comparative analysis of Nitrosococcus oceani genome inventories of strains from Pacific and Atlantic gyres.</title>
        <authorList>
            <person name="Lim C.K."/>
            <person name="Wang L."/>
            <person name="Sayavedra-Soto L.A."/>
            <person name="Klotz M.G."/>
        </authorList>
    </citation>
    <scope>NUCLEOTIDE SEQUENCE [LARGE SCALE GENOMIC DNA]</scope>
    <source>
        <strain evidence="2 3">C-27</strain>
    </source>
</reference>
<feature type="transmembrane region" description="Helical" evidence="1">
    <location>
        <begin position="113"/>
        <end position="131"/>
    </location>
</feature>
<feature type="transmembrane region" description="Helical" evidence="1">
    <location>
        <begin position="90"/>
        <end position="107"/>
    </location>
</feature>
<gene>
    <name evidence="2" type="ORF">IB75_16660</name>
</gene>
<keyword evidence="1" id="KW-0812">Transmembrane</keyword>